<organism evidence="7 8">
    <name type="scientific">Lodderomyces beijingensis</name>
    <dbReference type="NCBI Taxonomy" id="1775926"/>
    <lineage>
        <taxon>Eukaryota</taxon>
        <taxon>Fungi</taxon>
        <taxon>Dikarya</taxon>
        <taxon>Ascomycota</taxon>
        <taxon>Saccharomycotina</taxon>
        <taxon>Pichiomycetes</taxon>
        <taxon>Debaryomycetaceae</taxon>
        <taxon>Candida/Lodderomyces clade</taxon>
        <taxon>Lodderomyces</taxon>
    </lineage>
</organism>
<feature type="region of interest" description="Disordered" evidence="5">
    <location>
        <begin position="1"/>
        <end position="118"/>
    </location>
</feature>
<feature type="compositionally biased region" description="Low complexity" evidence="5">
    <location>
        <begin position="40"/>
        <end position="54"/>
    </location>
</feature>
<dbReference type="PANTHER" id="PTHR18898">
    <property type="entry name" value="NUCLEOPROTEIN TPR-RELATED"/>
    <property type="match status" value="1"/>
</dbReference>
<evidence type="ECO:0000313" key="8">
    <source>
        <dbReference type="Proteomes" id="UP001497383"/>
    </source>
</evidence>
<dbReference type="Proteomes" id="UP001497383">
    <property type="component" value="Chromosome 6"/>
</dbReference>
<comment type="subcellular location">
    <subcellularLocation>
        <location evidence="1">Nucleus</location>
    </subcellularLocation>
</comment>
<evidence type="ECO:0000259" key="6">
    <source>
        <dbReference type="Pfam" id="PF25785"/>
    </source>
</evidence>
<feature type="compositionally biased region" description="Basic and acidic residues" evidence="5">
    <location>
        <begin position="1823"/>
        <end position="1835"/>
    </location>
</feature>
<keyword evidence="2 4" id="KW-0175">Coiled coil</keyword>
<feature type="compositionally biased region" description="Low complexity" evidence="5">
    <location>
        <begin position="1749"/>
        <end position="1787"/>
    </location>
</feature>
<feature type="region of interest" description="Disordered" evidence="5">
    <location>
        <begin position="1553"/>
        <end position="1843"/>
    </location>
</feature>
<reference evidence="7 8" key="1">
    <citation type="submission" date="2024-03" db="EMBL/GenBank/DDBJ databases">
        <authorList>
            <person name="Brejova B."/>
        </authorList>
    </citation>
    <scope>NUCLEOTIDE SEQUENCE [LARGE SCALE GENOMIC DNA]</scope>
    <source>
        <strain evidence="7 8">CBS 14171</strain>
    </source>
</reference>
<feature type="domain" description="NUA/TPR/MLP1-2-like" evidence="6">
    <location>
        <begin position="560"/>
        <end position="669"/>
    </location>
</feature>
<feature type="compositionally biased region" description="Polar residues" evidence="5">
    <location>
        <begin position="1737"/>
        <end position="1748"/>
    </location>
</feature>
<feature type="region of interest" description="Disordered" evidence="5">
    <location>
        <begin position="1422"/>
        <end position="1454"/>
    </location>
</feature>
<sequence>MGDGNLPLKQLTSDSSTTQEDKQAGNTLASGGSANSDGHVSVSASVPKSPSAPSENTTANRGTYEEANSTQPAPQFTSASDKGAVDAKRDANHPAHKHKDVHTPASIHLAKDNQNQAEPRRFNESLTKLGQILKLDQIGNSSVDHDDDDIITRLLQKAGEMMSRNDQLQSTLDANKVLVENAQQRFSTADDLIHTMKIENENLRKQFKQQEERLKEVEDDSVQANAQLTSALRSKYEADSQLKDLKESQSKLEMEFLNQVEGLSSKNISQSKELNSLRLEIGRYEQEKFTTSMELAKTQNEVSYLKSQTKWYDEELKSTQAKYSKLLKKQESVEIANGSISSDLQAEVQSLTLLAKGHESTIASLRASLASASKESSKLEAKLSQAESRLHQELSAKQELIDLTKIQSDSRQARIQQLEAYTDRIKKTSDEAVSALEVTVSDQQEEINDLQERLARAEGALAGKNNSEDGLVGIHEGGISLASLYSEYMHVKREMTFERTQKQKLEKEMEGFVTELDSLKIVMSNYRDQKEFYDNHTADMQKQMSSLRQEKVELEKKLKYMNSSVQETDREVSRLKKLLKDVGRQLCFVLIHSKIRDGNESPLTASEKSTIEGIINRTGNTEECYESDTDKLITERLLDFKNIVELQQRNEELLLAVRQLSGRLESREAEFDHSETVAIEEAQEAVLMLESELENVNAQVRNLTKERDAFSRIISNGSANESGAGLKEPDLELQKFKDESAEALSRISRELREVKESNADLASKLLAAEKTAERAQSRASILQKSVEMEQEQKDQSKSKTDFWRSRSEKLQTELDQQLKLVNNLKSEIAECRINVSTLQHEISYGKAMKETLESAISTLQGDKQHLSELVSNLSAIIRDKQEELSALAAKMSEYTRTNQSLQQKLSEAQERSQILSGQSEMSIKSQNTKLEQINQLSLQLLHTKDELLQKERLLADLHHHQGGATSNFPTKAEVEQLKEELKEAGDRISELASSIQEKEKLLEKERRESEQALASKGLEKASADAEITRLTQVINSKIEEQNNTRKTFLKELNEARSKLRLHQEKVDQYDKVEQRFQLQLDKTNQELIDSKTFARELENRIKADNSKTRGLHQQIDILKAKAEEQEDSIKALEAQIQRSRESFSETERRLLSDKLELQQASSKTSTRVAELEEQNRLLLGQIEVSKSAHGPSSDRPEEISQIIGFLRREKEKSDARLPVLEEENVALRVKIESLQNEVSSRQNGQQQASINLGADVAEHANLTTQLDQLSALRESVNSLTQDNGRKNEVISNMNSVVTRLQSELENAKQTYQNKLAQFDLESQRVRMLTEETTRLTNLLKNVGARQQETNAPAAAPPPPPSEAQKTPASEIAKMQEQMDKLKTKANERIRQLRSELDSKVEDVTKAKNAEIQQLQEKYEELVGKLSSRDSKDSKESKESKEASSGATNVDARDSERIAALSKELKAVREQSATLVKEKNELVSRLAKMKFNNPDPAKAPGAAELQESQKKYKELEGVLKKTQDEFQKRIEEEKDKVRVSVEKKLEFRMKILSRKLENYENGGGSTRVRAAPPAVPSSTESSEPKTSPAPSDKSSLAAAKAPTSTPTGQTRQQPKNNASQQSVVPVIAEHVFNQVPQSAHSVAPPHSATSSGNSQMQSPLTLRMENSQQNEPNSSLTNPARQEQPATENPTGSPAHVVPSSSSSSPTTTTSTTTAAPSQTQVQVETAQSKPTLVTPESGGQVTPESNPSQAPSQAPLQAAAPTQATPVKTTATAAPANQLQNQQPKPQIKTLASRPQIGKEAVIAKRPEIARPEPRARNSSLPKNEKKRSFEDERPKIKKTRKD</sequence>
<feature type="compositionally biased region" description="Polar residues" evidence="5">
    <location>
        <begin position="10"/>
        <end position="38"/>
    </location>
</feature>
<feature type="compositionally biased region" description="Low complexity" evidence="5">
    <location>
        <begin position="1692"/>
        <end position="1723"/>
    </location>
</feature>
<dbReference type="GeneID" id="92210212"/>
<evidence type="ECO:0000256" key="1">
    <source>
        <dbReference type="ARBA" id="ARBA00004123"/>
    </source>
</evidence>
<gene>
    <name evidence="7" type="ORF">LODBEIA_P50160</name>
</gene>
<evidence type="ECO:0000256" key="5">
    <source>
        <dbReference type="SAM" id="MobiDB-lite"/>
    </source>
</evidence>
<name>A0ABP0ZTU5_9ASCO</name>
<feature type="coiled-coil region" evidence="4">
    <location>
        <begin position="165"/>
        <end position="227"/>
    </location>
</feature>
<evidence type="ECO:0000256" key="4">
    <source>
        <dbReference type="SAM" id="Coils"/>
    </source>
</evidence>
<protein>
    <recommendedName>
        <fullName evidence="6">NUA/TPR/MLP1-2-like domain-containing protein</fullName>
    </recommendedName>
</protein>
<feature type="coiled-coil region" evidence="4">
    <location>
        <begin position="433"/>
        <end position="585"/>
    </location>
</feature>
<feature type="coiled-coil region" evidence="4">
    <location>
        <begin position="974"/>
        <end position="1072"/>
    </location>
</feature>
<proteinExistence type="predicted"/>
<dbReference type="Pfam" id="PF25785">
    <property type="entry name" value="TPR"/>
    <property type="match status" value="1"/>
</dbReference>
<feature type="compositionally biased region" description="Polar residues" evidence="5">
    <location>
        <begin position="55"/>
        <end position="80"/>
    </location>
</feature>
<feature type="compositionally biased region" description="Polar residues" evidence="5">
    <location>
        <begin position="1601"/>
        <end position="1622"/>
    </location>
</feature>
<feature type="coiled-coil region" evidence="4">
    <location>
        <begin position="643"/>
        <end position="713"/>
    </location>
</feature>
<feature type="compositionally biased region" description="Basic and acidic residues" evidence="5">
    <location>
        <begin position="83"/>
        <end position="93"/>
    </location>
</feature>
<dbReference type="EMBL" id="OZ022410">
    <property type="protein sequence ID" value="CAK9441147.1"/>
    <property type="molecule type" value="Genomic_DNA"/>
</dbReference>
<keyword evidence="3" id="KW-0539">Nucleus</keyword>
<accession>A0ABP0ZTU5</accession>
<feature type="compositionally biased region" description="Basic and acidic residues" evidence="5">
    <location>
        <begin position="1422"/>
        <end position="1441"/>
    </location>
</feature>
<feature type="coiled-coil region" evidence="4">
    <location>
        <begin position="1115"/>
        <end position="1174"/>
    </location>
</feature>
<feature type="compositionally biased region" description="Low complexity" evidence="5">
    <location>
        <begin position="1575"/>
        <end position="1590"/>
    </location>
</feature>
<feature type="compositionally biased region" description="Polar residues" evidence="5">
    <location>
        <begin position="1646"/>
        <end position="1691"/>
    </location>
</feature>
<feature type="compositionally biased region" description="Basic and acidic residues" evidence="5">
    <location>
        <begin position="1802"/>
        <end position="1816"/>
    </location>
</feature>
<dbReference type="RefSeq" id="XP_066831954.1">
    <property type="nucleotide sequence ID" value="XM_066975302.1"/>
</dbReference>
<feature type="compositionally biased region" description="Basic and acidic residues" evidence="5">
    <location>
        <begin position="786"/>
        <end position="804"/>
    </location>
</feature>
<feature type="region of interest" description="Disordered" evidence="5">
    <location>
        <begin position="783"/>
        <end position="804"/>
    </location>
</feature>
<evidence type="ECO:0000256" key="2">
    <source>
        <dbReference type="ARBA" id="ARBA00023054"/>
    </source>
</evidence>
<evidence type="ECO:0000256" key="3">
    <source>
        <dbReference type="ARBA" id="ARBA00023242"/>
    </source>
</evidence>
<feature type="coiled-coil region" evidence="4">
    <location>
        <begin position="1290"/>
        <end position="1321"/>
    </location>
</feature>
<feature type="coiled-coil region" evidence="4">
    <location>
        <begin position="362"/>
        <end position="389"/>
    </location>
</feature>
<evidence type="ECO:0000313" key="7">
    <source>
        <dbReference type="EMBL" id="CAK9441147.1"/>
    </source>
</evidence>
<feature type="coiled-coil region" evidence="4">
    <location>
        <begin position="870"/>
        <end position="918"/>
    </location>
</feature>
<keyword evidence="8" id="KW-1185">Reference proteome</keyword>
<dbReference type="InterPro" id="IPR057974">
    <property type="entry name" value="NUA/TPR/MLP1-2-like_dom"/>
</dbReference>
<dbReference type="PANTHER" id="PTHR18898:SF2">
    <property type="entry name" value="NUCLEOPROTEIN TPR"/>
    <property type="match status" value="1"/>
</dbReference>
<feature type="region of interest" description="Disordered" evidence="5">
    <location>
        <begin position="1346"/>
        <end position="1369"/>
    </location>
</feature>